<sequence length="722" mass="80079">MSNFSSGSELAAKDAKIRELEAALIAVVRAQNPKWYEQAVKDLSTKLLATERRASARQQELQTVQATLRDCQAGREAHAAELEALKSKHADECTALATAHQTAVHEAKEDAQRYDALRVQLQSVNTIQHDAIRKFQEEGSQLIAQRKELRNKVKSLEDSLEEEKSAKQVLVKAHTDTEARLSQIEGVCTQLLGDKESLQKQIEAEKKKLQSTVAEHKAEVTATKSIIATTKADLDAQIATCRALTDRVGEVERQHTQLVEDHTSSQAQVAHLDSECIRLLEERNRAHRERDQALAHRANYRQRLTSLSAEYDDIRSSIPQLVAEQKATAEELDVLRSRLANQDGLRDANALTAERTRERDVALVLVASALRDRDSEQSQRVALQETLEAERTAHAAALKNLRASTSTLRRHIGILETDKKYTEGDLTAAQDRIQILEEQLALSAHDIESLKSKICLNPGDHNVKRTTTRRDDESSRLYDDLFMVRGSLQSQLDNAIAERDTATVMLRTAHTNLAKVTQERDEALKLGSIVEGVEKVVEVHEKANGIGRTSEQTLALIRARAWKQQTGSVSTAGGSSTASLSLSARVQASLARADARLAAAIVKANSNAAALTHAQARIHVFEQEHDNLPEIFAQKDAALEKSSADIKGFKAMIRSLEADNRRLDALQKDYWNKLMNLHKSVGARHVRVKKPWLETRAVAGEKRPQPAHDGPSSGSPPKRPRL</sequence>
<feature type="region of interest" description="Disordered" evidence="2">
    <location>
        <begin position="694"/>
        <end position="722"/>
    </location>
</feature>
<keyword evidence="1" id="KW-0175">Coiled coil</keyword>
<protein>
    <submittedName>
        <fullName evidence="3">Uncharacterized protein</fullName>
    </submittedName>
</protein>
<name>A0A165MJ26_EXIGL</name>
<evidence type="ECO:0000313" key="4">
    <source>
        <dbReference type="Proteomes" id="UP000077266"/>
    </source>
</evidence>
<proteinExistence type="predicted"/>
<feature type="coiled-coil region" evidence="1">
    <location>
        <begin position="419"/>
        <end position="453"/>
    </location>
</feature>
<feature type="coiled-coil region" evidence="1">
    <location>
        <begin position="132"/>
        <end position="219"/>
    </location>
</feature>
<dbReference type="EMBL" id="KV425910">
    <property type="protein sequence ID" value="KZV99336.1"/>
    <property type="molecule type" value="Genomic_DNA"/>
</dbReference>
<dbReference type="Proteomes" id="UP000077266">
    <property type="component" value="Unassembled WGS sequence"/>
</dbReference>
<reference evidence="3 4" key="1">
    <citation type="journal article" date="2016" name="Mol. Biol. Evol.">
        <title>Comparative Genomics of Early-Diverging Mushroom-Forming Fungi Provides Insights into the Origins of Lignocellulose Decay Capabilities.</title>
        <authorList>
            <person name="Nagy L.G."/>
            <person name="Riley R."/>
            <person name="Tritt A."/>
            <person name="Adam C."/>
            <person name="Daum C."/>
            <person name="Floudas D."/>
            <person name="Sun H."/>
            <person name="Yadav J.S."/>
            <person name="Pangilinan J."/>
            <person name="Larsson K.H."/>
            <person name="Matsuura K."/>
            <person name="Barry K."/>
            <person name="Labutti K."/>
            <person name="Kuo R."/>
            <person name="Ohm R.A."/>
            <person name="Bhattacharya S.S."/>
            <person name="Shirouzu T."/>
            <person name="Yoshinaga Y."/>
            <person name="Martin F.M."/>
            <person name="Grigoriev I.V."/>
            <person name="Hibbett D.S."/>
        </authorList>
    </citation>
    <scope>NUCLEOTIDE SEQUENCE [LARGE SCALE GENOMIC DNA]</scope>
    <source>
        <strain evidence="3 4">HHB12029</strain>
    </source>
</reference>
<accession>A0A165MJ26</accession>
<evidence type="ECO:0000313" key="3">
    <source>
        <dbReference type="EMBL" id="KZV99336.1"/>
    </source>
</evidence>
<dbReference type="AlphaFoldDB" id="A0A165MJ26"/>
<evidence type="ECO:0000256" key="2">
    <source>
        <dbReference type="SAM" id="MobiDB-lite"/>
    </source>
</evidence>
<keyword evidence="4" id="KW-1185">Reference proteome</keyword>
<evidence type="ECO:0000256" key="1">
    <source>
        <dbReference type="SAM" id="Coils"/>
    </source>
</evidence>
<gene>
    <name evidence="3" type="ORF">EXIGLDRAFT_831482</name>
</gene>
<dbReference type="STRING" id="1314781.A0A165MJ26"/>
<organism evidence="3 4">
    <name type="scientific">Exidia glandulosa HHB12029</name>
    <dbReference type="NCBI Taxonomy" id="1314781"/>
    <lineage>
        <taxon>Eukaryota</taxon>
        <taxon>Fungi</taxon>
        <taxon>Dikarya</taxon>
        <taxon>Basidiomycota</taxon>
        <taxon>Agaricomycotina</taxon>
        <taxon>Agaricomycetes</taxon>
        <taxon>Auriculariales</taxon>
        <taxon>Exidiaceae</taxon>
        <taxon>Exidia</taxon>
    </lineage>
</organism>
<dbReference type="InParanoid" id="A0A165MJ26"/>